<reference evidence="1 2" key="1">
    <citation type="journal article" date="2024" name="BMC Genomics">
        <title>De novo assembly and annotation of Popillia japonica's genome with initial clues to its potential as an invasive pest.</title>
        <authorList>
            <person name="Cucini C."/>
            <person name="Boschi S."/>
            <person name="Funari R."/>
            <person name="Cardaioli E."/>
            <person name="Iannotti N."/>
            <person name="Marturano G."/>
            <person name="Paoli F."/>
            <person name="Bruttini M."/>
            <person name="Carapelli A."/>
            <person name="Frati F."/>
            <person name="Nardi F."/>
        </authorList>
    </citation>
    <scope>NUCLEOTIDE SEQUENCE [LARGE SCALE GENOMIC DNA]</scope>
    <source>
        <strain evidence="1">DMR45628</strain>
    </source>
</reference>
<accession>A0AAW1LRF5</accession>
<evidence type="ECO:0000313" key="1">
    <source>
        <dbReference type="EMBL" id="KAK9736576.1"/>
    </source>
</evidence>
<organism evidence="1 2">
    <name type="scientific">Popillia japonica</name>
    <name type="common">Japanese beetle</name>
    <dbReference type="NCBI Taxonomy" id="7064"/>
    <lineage>
        <taxon>Eukaryota</taxon>
        <taxon>Metazoa</taxon>
        <taxon>Ecdysozoa</taxon>
        <taxon>Arthropoda</taxon>
        <taxon>Hexapoda</taxon>
        <taxon>Insecta</taxon>
        <taxon>Pterygota</taxon>
        <taxon>Neoptera</taxon>
        <taxon>Endopterygota</taxon>
        <taxon>Coleoptera</taxon>
        <taxon>Polyphaga</taxon>
        <taxon>Scarabaeiformia</taxon>
        <taxon>Scarabaeidae</taxon>
        <taxon>Rutelinae</taxon>
        <taxon>Popillia</taxon>
    </lineage>
</organism>
<keyword evidence="2" id="KW-1185">Reference proteome</keyword>
<sequence length="121" mass="13267">MGACLFMGSGSKGRRKGKTPLQALPWRISQEAMQRALAVSASQTMKVEEFEEDAKERDSTFRDVGEGDETLIGKDDTLTENERCSGVAGINIALVKIHHAKGVSTVISRMFTRKHLSMALI</sequence>
<comment type="caution">
    <text evidence="1">The sequence shown here is derived from an EMBL/GenBank/DDBJ whole genome shotgun (WGS) entry which is preliminary data.</text>
</comment>
<dbReference type="Proteomes" id="UP001458880">
    <property type="component" value="Unassembled WGS sequence"/>
</dbReference>
<evidence type="ECO:0000313" key="2">
    <source>
        <dbReference type="Proteomes" id="UP001458880"/>
    </source>
</evidence>
<dbReference type="AlphaFoldDB" id="A0AAW1LRF5"/>
<protein>
    <submittedName>
        <fullName evidence="1">Uncharacterized protein</fullName>
    </submittedName>
</protein>
<gene>
    <name evidence="1" type="ORF">QE152_g11404</name>
</gene>
<dbReference type="EMBL" id="JASPKY010000111">
    <property type="protein sequence ID" value="KAK9736576.1"/>
    <property type="molecule type" value="Genomic_DNA"/>
</dbReference>
<proteinExistence type="predicted"/>
<name>A0AAW1LRF5_POPJA</name>